<dbReference type="Proteomes" id="UP001172681">
    <property type="component" value="Unassembled WGS sequence"/>
</dbReference>
<sequence>MEEPHSVTFGRLASPASANRQPYLKITFFLIKKSGLSDQEFHSHWETVHADLTVAAKGFREIQALRYVQFHQTPEIRAAAEGLGYPVLPYDGCTEIYVKRLEDWKTFSSSPAFSRALGGDAAKFLESNVFIMAGYENIIFGKAIDGLGGTDGLLPEDLKALA</sequence>
<evidence type="ECO:0000313" key="4">
    <source>
        <dbReference type="Proteomes" id="UP001172681"/>
    </source>
</evidence>
<dbReference type="InterPro" id="IPR009799">
    <property type="entry name" value="EthD_dom"/>
</dbReference>
<dbReference type="InterPro" id="IPR011008">
    <property type="entry name" value="Dimeric_a/b-barrel"/>
</dbReference>
<feature type="domain" description="EthD" evidence="2">
    <location>
        <begin position="33"/>
        <end position="126"/>
    </location>
</feature>
<comment type="caution">
    <text evidence="3">The sequence shown here is derived from an EMBL/GenBank/DDBJ whole genome shotgun (WGS) entry which is preliminary data.</text>
</comment>
<gene>
    <name evidence="3" type="ORF">H2204_005665</name>
</gene>
<dbReference type="EMBL" id="JAPDRN010000032">
    <property type="protein sequence ID" value="KAJ9635705.1"/>
    <property type="molecule type" value="Genomic_DNA"/>
</dbReference>
<comment type="similarity">
    <text evidence="1">Belongs to the tpcK family.</text>
</comment>
<dbReference type="SUPFAM" id="SSF54909">
    <property type="entry name" value="Dimeric alpha+beta barrel"/>
    <property type="match status" value="1"/>
</dbReference>
<keyword evidence="4" id="KW-1185">Reference proteome</keyword>
<accession>A0AA38Y528</accession>
<dbReference type="Gene3D" id="3.30.70.100">
    <property type="match status" value="1"/>
</dbReference>
<dbReference type="Pfam" id="PF07110">
    <property type="entry name" value="EthD"/>
    <property type="match status" value="1"/>
</dbReference>
<name>A0AA38Y528_9EURO</name>
<reference evidence="3" key="1">
    <citation type="submission" date="2022-10" db="EMBL/GenBank/DDBJ databases">
        <title>Culturing micro-colonial fungi from biological soil crusts in the Mojave desert and describing Neophaeococcomyces mojavensis, and introducing the new genera and species Taxawa tesnikishii.</title>
        <authorList>
            <person name="Kurbessoian T."/>
            <person name="Stajich J.E."/>
        </authorList>
    </citation>
    <scope>NUCLEOTIDE SEQUENCE</scope>
    <source>
        <strain evidence="3">TK_35</strain>
    </source>
</reference>
<organism evidence="3 4">
    <name type="scientific">Knufia peltigerae</name>
    <dbReference type="NCBI Taxonomy" id="1002370"/>
    <lineage>
        <taxon>Eukaryota</taxon>
        <taxon>Fungi</taxon>
        <taxon>Dikarya</taxon>
        <taxon>Ascomycota</taxon>
        <taxon>Pezizomycotina</taxon>
        <taxon>Eurotiomycetes</taxon>
        <taxon>Chaetothyriomycetidae</taxon>
        <taxon>Chaetothyriales</taxon>
        <taxon>Trichomeriaceae</taxon>
        <taxon>Knufia</taxon>
    </lineage>
</organism>
<evidence type="ECO:0000259" key="2">
    <source>
        <dbReference type="Pfam" id="PF07110"/>
    </source>
</evidence>
<proteinExistence type="inferred from homology"/>
<protein>
    <recommendedName>
        <fullName evidence="2">EthD domain-containing protein</fullName>
    </recommendedName>
</protein>
<dbReference type="AlphaFoldDB" id="A0AA38Y528"/>
<evidence type="ECO:0000313" key="3">
    <source>
        <dbReference type="EMBL" id="KAJ9635705.1"/>
    </source>
</evidence>
<evidence type="ECO:0000256" key="1">
    <source>
        <dbReference type="ARBA" id="ARBA00005986"/>
    </source>
</evidence>
<dbReference type="GO" id="GO:0016491">
    <property type="term" value="F:oxidoreductase activity"/>
    <property type="evidence" value="ECO:0007669"/>
    <property type="project" value="InterPro"/>
</dbReference>